<dbReference type="EMBL" id="JBHSQV010000036">
    <property type="protein sequence ID" value="MFC5986280.1"/>
    <property type="molecule type" value="Genomic_DNA"/>
</dbReference>
<evidence type="ECO:0000256" key="5">
    <source>
        <dbReference type="ARBA" id="ARBA00022801"/>
    </source>
</evidence>
<evidence type="ECO:0000256" key="6">
    <source>
        <dbReference type="RuleBase" id="RU362042"/>
    </source>
</evidence>
<dbReference type="CDD" id="cd06530">
    <property type="entry name" value="S26_SPase_I"/>
    <property type="match status" value="1"/>
</dbReference>
<dbReference type="Gene3D" id="2.10.109.10">
    <property type="entry name" value="Umud Fragment, subunit A"/>
    <property type="match status" value="1"/>
</dbReference>
<sequence length="201" mass="23175">MDDVAAAKSQWREWILAIAIALVVVILLRWYVVSPTVVSGESMEPNFYHNDRVMVNKMIYKLREPKRGEVIVFHASEQKDYIKRVIALPGDRIMVKGDDVYINGQIVWEPYIAESVRQAHEQGTLYNQLRNFKITNEGIVPVVVPDQMLFVMGDNRPSSNDSRNQEIGFIPIDQVVGRADLIFWPLRHFEVIQHSEPEVKS</sequence>
<dbReference type="InterPro" id="IPR019758">
    <property type="entry name" value="Pept_S26A_signal_pept_1_CS"/>
</dbReference>
<dbReference type="PANTHER" id="PTHR43390">
    <property type="entry name" value="SIGNAL PEPTIDASE I"/>
    <property type="match status" value="1"/>
</dbReference>
<dbReference type="PANTHER" id="PTHR43390:SF1">
    <property type="entry name" value="CHLOROPLAST PROCESSING PEPTIDASE"/>
    <property type="match status" value="1"/>
</dbReference>
<keyword evidence="5 6" id="KW-0378">Hydrolase</keyword>
<comment type="subcellular location">
    <subcellularLocation>
        <location evidence="2">Cell membrane</location>
        <topology evidence="2">Single-pass type II membrane protein</topology>
    </subcellularLocation>
    <subcellularLocation>
        <location evidence="6">Membrane</location>
        <topology evidence="6">Single-pass type II membrane protein</topology>
    </subcellularLocation>
</comment>
<dbReference type="RefSeq" id="WP_379893610.1">
    <property type="nucleotide sequence ID" value="NZ_CBCSCT010000001.1"/>
</dbReference>
<evidence type="ECO:0000256" key="4">
    <source>
        <dbReference type="ARBA" id="ARBA00013208"/>
    </source>
</evidence>
<proteinExistence type="inferred from homology"/>
<dbReference type="InterPro" id="IPR000223">
    <property type="entry name" value="Pept_S26A_signal_pept_1"/>
</dbReference>
<dbReference type="NCBIfam" id="TIGR02227">
    <property type="entry name" value="sigpep_I_bact"/>
    <property type="match status" value="1"/>
</dbReference>
<dbReference type="Proteomes" id="UP001596250">
    <property type="component" value="Unassembled WGS sequence"/>
</dbReference>
<keyword evidence="6" id="KW-0645">Protease</keyword>
<keyword evidence="6" id="KW-0472">Membrane</keyword>
<feature type="domain" description="Peptidase S26" evidence="7">
    <location>
        <begin position="11"/>
        <end position="184"/>
    </location>
</feature>
<accession>A0ABW1IMJ5</accession>
<evidence type="ECO:0000259" key="7">
    <source>
        <dbReference type="Pfam" id="PF10502"/>
    </source>
</evidence>
<dbReference type="EC" id="3.4.21.89" evidence="4 6"/>
<keyword evidence="9" id="KW-1185">Reference proteome</keyword>
<dbReference type="GO" id="GO:0009003">
    <property type="term" value="F:signal peptidase activity"/>
    <property type="evidence" value="ECO:0007669"/>
    <property type="project" value="UniProtKB-EC"/>
</dbReference>
<keyword evidence="6" id="KW-1133">Transmembrane helix</keyword>
<organism evidence="8 9">
    <name type="scientific">Marinicrinis lubricantis</name>
    <dbReference type="NCBI Taxonomy" id="2086470"/>
    <lineage>
        <taxon>Bacteria</taxon>
        <taxon>Bacillati</taxon>
        <taxon>Bacillota</taxon>
        <taxon>Bacilli</taxon>
        <taxon>Bacillales</taxon>
        <taxon>Paenibacillaceae</taxon>
    </lineage>
</organism>
<evidence type="ECO:0000313" key="9">
    <source>
        <dbReference type="Proteomes" id="UP001596250"/>
    </source>
</evidence>
<feature type="transmembrane region" description="Helical" evidence="6">
    <location>
        <begin position="14"/>
        <end position="32"/>
    </location>
</feature>
<evidence type="ECO:0000313" key="8">
    <source>
        <dbReference type="EMBL" id="MFC5986280.1"/>
    </source>
</evidence>
<dbReference type="InterPro" id="IPR019533">
    <property type="entry name" value="Peptidase_S26"/>
</dbReference>
<dbReference type="InterPro" id="IPR019757">
    <property type="entry name" value="Pept_S26A_signal_pept_1_Lys-AS"/>
</dbReference>
<protein>
    <recommendedName>
        <fullName evidence="4 6">Signal peptidase I</fullName>
        <ecNumber evidence="4 6">3.4.21.89</ecNumber>
    </recommendedName>
</protein>
<evidence type="ECO:0000256" key="3">
    <source>
        <dbReference type="ARBA" id="ARBA00009370"/>
    </source>
</evidence>
<evidence type="ECO:0000256" key="1">
    <source>
        <dbReference type="ARBA" id="ARBA00000677"/>
    </source>
</evidence>
<name>A0ABW1IMJ5_9BACL</name>
<gene>
    <name evidence="8" type="primary">lepB</name>
    <name evidence="8" type="ORF">ACFPXP_07510</name>
</gene>
<dbReference type="PROSITE" id="PS00760">
    <property type="entry name" value="SPASE_I_2"/>
    <property type="match status" value="1"/>
</dbReference>
<keyword evidence="6" id="KW-0812">Transmembrane</keyword>
<dbReference type="SUPFAM" id="SSF51306">
    <property type="entry name" value="LexA/Signal peptidase"/>
    <property type="match status" value="1"/>
</dbReference>
<dbReference type="InterPro" id="IPR036286">
    <property type="entry name" value="LexA/Signal_pep-like_sf"/>
</dbReference>
<dbReference type="PRINTS" id="PR00727">
    <property type="entry name" value="LEADERPTASE"/>
</dbReference>
<comment type="catalytic activity">
    <reaction evidence="1 6">
        <text>Cleavage of hydrophobic, N-terminal signal or leader sequences from secreted and periplasmic proteins.</text>
        <dbReference type="EC" id="3.4.21.89"/>
    </reaction>
</comment>
<comment type="caution">
    <text evidence="8">The sequence shown here is derived from an EMBL/GenBank/DDBJ whole genome shotgun (WGS) entry which is preliminary data.</text>
</comment>
<reference evidence="9" key="1">
    <citation type="journal article" date="2019" name="Int. J. Syst. Evol. Microbiol.">
        <title>The Global Catalogue of Microorganisms (GCM) 10K type strain sequencing project: providing services to taxonomists for standard genome sequencing and annotation.</title>
        <authorList>
            <consortium name="The Broad Institute Genomics Platform"/>
            <consortium name="The Broad Institute Genome Sequencing Center for Infectious Disease"/>
            <person name="Wu L."/>
            <person name="Ma J."/>
        </authorList>
    </citation>
    <scope>NUCLEOTIDE SEQUENCE [LARGE SCALE GENOMIC DNA]</scope>
    <source>
        <strain evidence="9">CCM 8749</strain>
    </source>
</reference>
<comment type="similarity">
    <text evidence="3 6">Belongs to the peptidase S26 family.</text>
</comment>
<dbReference type="PROSITE" id="PS00761">
    <property type="entry name" value="SPASE_I_3"/>
    <property type="match status" value="1"/>
</dbReference>
<dbReference type="Pfam" id="PF10502">
    <property type="entry name" value="Peptidase_S26"/>
    <property type="match status" value="1"/>
</dbReference>
<evidence type="ECO:0000256" key="2">
    <source>
        <dbReference type="ARBA" id="ARBA00004401"/>
    </source>
</evidence>